<evidence type="ECO:0000313" key="1">
    <source>
        <dbReference type="EMBL" id="KAK6300349.1"/>
    </source>
</evidence>
<sequence length="587" mass="64393">MLKRQFCMLKAQGRLPLDLPLRPMKAWLLAGKRVFLEREAETWKRWRKVSVAELTWDAKRGLELQETETEIVILLSGQRVQDELRIPNVIVDTAPDGDIQLLKEECWKLNFLHLKDETCLATELSELYGHSETSSKETLIEEKRPKTKCPASVAGAADIDNTNEEASVESPNNNVVDVQAEPLALVGVEKEAAGDGKVLSKVVKPKVWLKEGCKDQLTRKFYDMIAELPKSYFGSTESLPEMCGRGPEVCSRVPEVCSRGPEVCRRGPEVCRRVPEVRCRGPEVRCRGPEVSSRGPEVRFRGSEVSSRGPEECSRSSQVCSTGPEVCSGVPEVSNAVGEVSSDTKKTEATGALLNTGNGLRKVVQLSTESRPEVCSSPEVCIRVPEVFSGGPEVCSGVPDVCSGGPEVCRGSPEVFSEVPEAPNAVEEVSSDTKKTAAAENLLDTENVLSKVVNPKGWLKEDLEDQLTRDFNNMIAKPPKSYFGSTERLPEVSIGVPEVLNAVEEVCSDTKKTETIGDLLNTGNGLSKVMQLSTESCSEVSSGVTEALNSVAKVSGEIKKRKKNGVLRFFRRVWKFFTCTNSLPKEE</sequence>
<name>A0AAN8QD03_9TELE</name>
<organism evidence="1 2">
    <name type="scientific">Coregonus suidteri</name>
    <dbReference type="NCBI Taxonomy" id="861788"/>
    <lineage>
        <taxon>Eukaryota</taxon>
        <taxon>Metazoa</taxon>
        <taxon>Chordata</taxon>
        <taxon>Craniata</taxon>
        <taxon>Vertebrata</taxon>
        <taxon>Euteleostomi</taxon>
        <taxon>Actinopterygii</taxon>
        <taxon>Neopterygii</taxon>
        <taxon>Teleostei</taxon>
        <taxon>Protacanthopterygii</taxon>
        <taxon>Salmoniformes</taxon>
        <taxon>Salmonidae</taxon>
        <taxon>Coregoninae</taxon>
        <taxon>Coregonus</taxon>
    </lineage>
</organism>
<proteinExistence type="predicted"/>
<dbReference type="Proteomes" id="UP001356427">
    <property type="component" value="Unassembled WGS sequence"/>
</dbReference>
<keyword evidence="2" id="KW-1185">Reference proteome</keyword>
<dbReference type="EMBL" id="JAGTTL010000027">
    <property type="protein sequence ID" value="KAK6300349.1"/>
    <property type="molecule type" value="Genomic_DNA"/>
</dbReference>
<reference evidence="1 2" key="1">
    <citation type="submission" date="2021-04" db="EMBL/GenBank/DDBJ databases">
        <authorList>
            <person name="De Guttry C."/>
            <person name="Zahm M."/>
            <person name="Klopp C."/>
            <person name="Cabau C."/>
            <person name="Louis A."/>
            <person name="Berthelot C."/>
            <person name="Parey E."/>
            <person name="Roest Crollius H."/>
            <person name="Montfort J."/>
            <person name="Robinson-Rechavi M."/>
            <person name="Bucao C."/>
            <person name="Bouchez O."/>
            <person name="Gislard M."/>
            <person name="Lluch J."/>
            <person name="Milhes M."/>
            <person name="Lampietro C."/>
            <person name="Lopez Roques C."/>
            <person name="Donnadieu C."/>
            <person name="Braasch I."/>
            <person name="Desvignes T."/>
            <person name="Postlethwait J."/>
            <person name="Bobe J."/>
            <person name="Wedekind C."/>
            <person name="Guiguen Y."/>
        </authorList>
    </citation>
    <scope>NUCLEOTIDE SEQUENCE [LARGE SCALE GENOMIC DNA]</scope>
    <source>
        <strain evidence="1">Cs_M1</strain>
        <tissue evidence="1">Blood</tissue>
    </source>
</reference>
<comment type="caution">
    <text evidence="1">The sequence shown here is derived from an EMBL/GenBank/DDBJ whole genome shotgun (WGS) entry which is preliminary data.</text>
</comment>
<evidence type="ECO:0000313" key="2">
    <source>
        <dbReference type="Proteomes" id="UP001356427"/>
    </source>
</evidence>
<protein>
    <submittedName>
        <fullName evidence="1">Uncharacterized protein</fullName>
    </submittedName>
</protein>
<accession>A0AAN8QD03</accession>
<dbReference type="AlphaFoldDB" id="A0AAN8QD03"/>
<gene>
    <name evidence="1" type="ORF">J4Q44_G00284470</name>
</gene>